<accession>A0A0C2WU37</accession>
<evidence type="ECO:0000313" key="1">
    <source>
        <dbReference type="EMBL" id="KIM29653.1"/>
    </source>
</evidence>
<protein>
    <submittedName>
        <fullName evidence="1">Uncharacterized protein</fullName>
    </submittedName>
</protein>
<proteinExistence type="predicted"/>
<reference evidence="1 2" key="1">
    <citation type="submission" date="2014-04" db="EMBL/GenBank/DDBJ databases">
        <authorList>
            <consortium name="DOE Joint Genome Institute"/>
            <person name="Kuo A."/>
            <person name="Zuccaro A."/>
            <person name="Kohler A."/>
            <person name="Nagy L.G."/>
            <person name="Floudas D."/>
            <person name="Copeland A."/>
            <person name="Barry K.W."/>
            <person name="Cichocki N."/>
            <person name="Veneault-Fourrey C."/>
            <person name="LaButti K."/>
            <person name="Lindquist E.A."/>
            <person name="Lipzen A."/>
            <person name="Lundell T."/>
            <person name="Morin E."/>
            <person name="Murat C."/>
            <person name="Sun H."/>
            <person name="Tunlid A."/>
            <person name="Henrissat B."/>
            <person name="Grigoriev I.V."/>
            <person name="Hibbett D.S."/>
            <person name="Martin F."/>
            <person name="Nordberg H.P."/>
            <person name="Cantor M.N."/>
            <person name="Hua S.X."/>
        </authorList>
    </citation>
    <scope>NUCLEOTIDE SEQUENCE [LARGE SCALE GENOMIC DNA]</scope>
    <source>
        <strain evidence="1 2">MAFF 305830</strain>
    </source>
</reference>
<name>A0A0C2WU37_SERVB</name>
<dbReference type="AlphaFoldDB" id="A0A0C2WU37"/>
<gene>
    <name evidence="1" type="ORF">M408DRAFT_22542</name>
</gene>
<keyword evidence="2" id="KW-1185">Reference proteome</keyword>
<evidence type="ECO:0000313" key="2">
    <source>
        <dbReference type="Proteomes" id="UP000054097"/>
    </source>
</evidence>
<sequence length="493" mass="57711">MPLVPAKIPNETWNLILCDVLSTYIHAFVVLPPGYPCWPAHYVLRRISRHFKSMVDYIWNSAVGDSGQWELPKLRMAMLAGRSYELPGGHWSPLFVAYVAYARTFYNEMWPERRSNVDYTEIKENIDEFQEDCCFMSGLMETVIPRDMNKTLFDAVVGNTTRRVKDEVLYNINWVSKRAIREAPDTQTGHRALSLIVMCLMLFLEKNGQSRLIDYSIIIRLEEVLHLYSPQLQNEEVNAGRRRLLAYLGSFIDKWFYDNEVDWTQLTGFSESELQKMRMAMLKRDLKIPGDEVSPLVKAYSLYIQLFDDELCSETGPYADYVEMWKTSSEFYAHLRVMNAFITKVVPRAMSKILSEAADRNKSRRETESMFHAVDFLSGITVHRTVLTKEEEPDSGRRLTLLEGYLGRFVRKNERFRMRVDFRIIIKLEEVLHHYCLQWQNEEINVESQQSVDFIASFIVQWFYDNGIDWFRKRALDRAAVYGLKSRGSSSVL</sequence>
<reference evidence="2" key="2">
    <citation type="submission" date="2015-01" db="EMBL/GenBank/DDBJ databases">
        <title>Evolutionary Origins and Diversification of the Mycorrhizal Mutualists.</title>
        <authorList>
            <consortium name="DOE Joint Genome Institute"/>
            <consortium name="Mycorrhizal Genomics Consortium"/>
            <person name="Kohler A."/>
            <person name="Kuo A."/>
            <person name="Nagy L.G."/>
            <person name="Floudas D."/>
            <person name="Copeland A."/>
            <person name="Barry K.W."/>
            <person name="Cichocki N."/>
            <person name="Veneault-Fourrey C."/>
            <person name="LaButti K."/>
            <person name="Lindquist E.A."/>
            <person name="Lipzen A."/>
            <person name="Lundell T."/>
            <person name="Morin E."/>
            <person name="Murat C."/>
            <person name="Riley R."/>
            <person name="Ohm R."/>
            <person name="Sun H."/>
            <person name="Tunlid A."/>
            <person name="Henrissat B."/>
            <person name="Grigoriev I.V."/>
            <person name="Hibbett D.S."/>
            <person name="Martin F."/>
        </authorList>
    </citation>
    <scope>NUCLEOTIDE SEQUENCE [LARGE SCALE GENOMIC DNA]</scope>
    <source>
        <strain evidence="2">MAFF 305830</strain>
    </source>
</reference>
<dbReference type="HOGENOM" id="CLU_553379_0_0_1"/>
<organism evidence="1 2">
    <name type="scientific">Serendipita vermifera MAFF 305830</name>
    <dbReference type="NCBI Taxonomy" id="933852"/>
    <lineage>
        <taxon>Eukaryota</taxon>
        <taxon>Fungi</taxon>
        <taxon>Dikarya</taxon>
        <taxon>Basidiomycota</taxon>
        <taxon>Agaricomycotina</taxon>
        <taxon>Agaricomycetes</taxon>
        <taxon>Sebacinales</taxon>
        <taxon>Serendipitaceae</taxon>
        <taxon>Serendipita</taxon>
    </lineage>
</organism>
<dbReference type="Proteomes" id="UP000054097">
    <property type="component" value="Unassembled WGS sequence"/>
</dbReference>
<dbReference type="EMBL" id="KN824287">
    <property type="protein sequence ID" value="KIM29653.1"/>
    <property type="molecule type" value="Genomic_DNA"/>
</dbReference>